<dbReference type="Pfam" id="PF25212">
    <property type="entry name" value="HVO_A0114"/>
    <property type="match status" value="1"/>
</dbReference>
<accession>G7ZF09</accession>
<protein>
    <recommendedName>
        <fullName evidence="3">DNA-binding protein</fullName>
    </recommendedName>
</protein>
<dbReference type="RefSeq" id="WP_014249413.1">
    <property type="nucleotide sequence ID" value="NC_016623.1"/>
</dbReference>
<geneLocation type="plasmid" evidence="1 2">
    <name>AZO_p3</name>
</geneLocation>
<keyword evidence="2" id="KW-1185">Reference proteome</keyword>
<organism evidence="1 2">
    <name type="scientific">Azospirillum lipoferum (strain 4B)</name>
    <dbReference type="NCBI Taxonomy" id="862719"/>
    <lineage>
        <taxon>Bacteria</taxon>
        <taxon>Pseudomonadati</taxon>
        <taxon>Pseudomonadota</taxon>
        <taxon>Alphaproteobacteria</taxon>
        <taxon>Rhodospirillales</taxon>
        <taxon>Azospirillaceae</taxon>
        <taxon>Azospirillum</taxon>
    </lineage>
</organism>
<dbReference type="Proteomes" id="UP000005667">
    <property type="component" value="Plasmid AZO_p3"/>
</dbReference>
<gene>
    <name evidence="1" type="ordered locus">AZOLI_p30121</name>
</gene>
<dbReference type="KEGG" id="ali:AZOLI_p30121"/>
<dbReference type="AlphaFoldDB" id="G7ZF09"/>
<keyword evidence="1" id="KW-0614">Plasmid</keyword>
<dbReference type="OrthoDB" id="7471569at2"/>
<evidence type="ECO:0008006" key="3">
    <source>
        <dbReference type="Google" id="ProtNLM"/>
    </source>
</evidence>
<name>G7ZF09_AZOL4</name>
<sequence length="115" mass="12839">MKTLTLEVTELADGLAAFRQAWGNGKAEESARIGFATPELLWKVLTAKRWEILRVMTGQGPLAPREVARRLERDVKAVHADVHALIDAGILQRTTDGRIEFPYESVHVDFMLKAA</sequence>
<dbReference type="InterPro" id="IPR036388">
    <property type="entry name" value="WH-like_DNA-bd_sf"/>
</dbReference>
<dbReference type="Gene3D" id="1.10.10.10">
    <property type="entry name" value="Winged helix-like DNA-binding domain superfamily/Winged helix DNA-binding domain"/>
    <property type="match status" value="1"/>
</dbReference>
<dbReference type="SUPFAM" id="SSF46785">
    <property type="entry name" value="Winged helix' DNA-binding domain"/>
    <property type="match status" value="1"/>
</dbReference>
<dbReference type="InterPro" id="IPR036390">
    <property type="entry name" value="WH_DNA-bd_sf"/>
</dbReference>
<dbReference type="EMBL" id="FQ311871">
    <property type="protein sequence ID" value="CBS89968.1"/>
    <property type="molecule type" value="Genomic_DNA"/>
</dbReference>
<evidence type="ECO:0000313" key="2">
    <source>
        <dbReference type="Proteomes" id="UP000005667"/>
    </source>
</evidence>
<proteinExistence type="predicted"/>
<reference evidence="2" key="1">
    <citation type="journal article" date="2011" name="PLoS Genet.">
        <title>Azospirillum genomes reveal transition of bacteria from aquatic to terrestrial environments.</title>
        <authorList>
            <person name="Wisniewski-Dye F."/>
            <person name="Borziak K."/>
            <person name="Khalsa-Moyers G."/>
            <person name="Alexandre G."/>
            <person name="Sukharnikov L.O."/>
            <person name="Wuichet K."/>
            <person name="Hurst G.B."/>
            <person name="McDonald W.H."/>
            <person name="Robertson J.S."/>
            <person name="Barbe V."/>
            <person name="Calteau A."/>
            <person name="Rouy Z."/>
            <person name="Mangenot S."/>
            <person name="Prigent-Combaret C."/>
            <person name="Normand P."/>
            <person name="Boyer M."/>
            <person name="Siguier P."/>
            <person name="Dessaux Y."/>
            <person name="Elmerich C."/>
            <person name="Condemine G."/>
            <person name="Krishnen G."/>
            <person name="Kennedy I."/>
            <person name="Paterson A.H."/>
            <person name="Gonzalez V."/>
            <person name="Mavingui P."/>
            <person name="Zhulin I.B."/>
        </authorList>
    </citation>
    <scope>NUCLEOTIDE SEQUENCE [LARGE SCALE GENOMIC DNA]</scope>
    <source>
        <strain evidence="2">4B</strain>
    </source>
</reference>
<dbReference type="HOGENOM" id="CLU_130787_1_0_5"/>
<evidence type="ECO:0000313" key="1">
    <source>
        <dbReference type="EMBL" id="CBS89968.1"/>
    </source>
</evidence>